<proteinExistence type="predicted"/>
<feature type="domain" description="M23ase beta-sheet core" evidence="1">
    <location>
        <begin position="95"/>
        <end position="190"/>
    </location>
</feature>
<dbReference type="AlphaFoldDB" id="A0A0G0UPW8"/>
<name>A0A0G0UPW8_9BACT</name>
<dbReference type="InterPro" id="IPR050570">
    <property type="entry name" value="Cell_wall_metabolism_enzyme"/>
</dbReference>
<dbReference type="PANTHER" id="PTHR21666">
    <property type="entry name" value="PEPTIDASE-RELATED"/>
    <property type="match status" value="1"/>
</dbReference>
<organism evidence="2 3">
    <name type="scientific">Candidatus Woesebacteria bacterium GW2011_GWA1_40_43</name>
    <dbReference type="NCBI Taxonomy" id="1618553"/>
    <lineage>
        <taxon>Bacteria</taxon>
        <taxon>Candidatus Woeseibacteriota</taxon>
    </lineage>
</organism>
<dbReference type="SUPFAM" id="SSF51261">
    <property type="entry name" value="Duplicated hybrid motif"/>
    <property type="match status" value="1"/>
</dbReference>
<dbReference type="GO" id="GO:0006508">
    <property type="term" value="P:proteolysis"/>
    <property type="evidence" value="ECO:0007669"/>
    <property type="project" value="UniProtKB-KW"/>
</dbReference>
<dbReference type="InterPro" id="IPR011055">
    <property type="entry name" value="Dup_hybrid_motif"/>
</dbReference>
<keyword evidence="2" id="KW-0482">Metalloprotease</keyword>
<protein>
    <submittedName>
        <fullName evidence="2">Metalloprotease yebA</fullName>
    </submittedName>
</protein>
<dbReference type="Proteomes" id="UP000034293">
    <property type="component" value="Unassembled WGS sequence"/>
</dbReference>
<evidence type="ECO:0000259" key="1">
    <source>
        <dbReference type="Pfam" id="PF01551"/>
    </source>
</evidence>
<gene>
    <name evidence="2" type="ORF">UU02_C0054G0001</name>
</gene>
<reference evidence="2 3" key="1">
    <citation type="journal article" date="2015" name="Nature">
        <title>rRNA introns, odd ribosomes, and small enigmatic genomes across a large radiation of phyla.</title>
        <authorList>
            <person name="Brown C.T."/>
            <person name="Hug L.A."/>
            <person name="Thomas B.C."/>
            <person name="Sharon I."/>
            <person name="Castelle C.J."/>
            <person name="Singh A."/>
            <person name="Wilkins M.J."/>
            <person name="Williams K.H."/>
            <person name="Banfield J.F."/>
        </authorList>
    </citation>
    <scope>NUCLEOTIDE SEQUENCE [LARGE SCALE GENOMIC DNA]</scope>
</reference>
<dbReference type="GO" id="GO:0004222">
    <property type="term" value="F:metalloendopeptidase activity"/>
    <property type="evidence" value="ECO:0007669"/>
    <property type="project" value="TreeGrafter"/>
</dbReference>
<sequence length="196" mass="21529">EPILPKASLVRKKYRKGTFLGRLARYFADHKNIRKIFASSFAFIAITTTFIPQSGGVQAQGSENIVIEAQTNLVTEKGMLYPVDQIKMNQGYSIFHKGIDLGGKTGEPIKPIMEGVVAYAGWDRSGYGNLVVLQHKNGLDSYYAHLSKIEVKTGQTVDVNTEIGKMGATGRTTGTHLHLEIHQNGISLNPLTILSR</sequence>
<feature type="non-terminal residue" evidence="2">
    <location>
        <position position="1"/>
    </location>
</feature>
<dbReference type="InterPro" id="IPR016047">
    <property type="entry name" value="M23ase_b-sheet_dom"/>
</dbReference>
<comment type="caution">
    <text evidence="2">The sequence shown here is derived from an EMBL/GenBank/DDBJ whole genome shotgun (WGS) entry which is preliminary data.</text>
</comment>
<dbReference type="EMBL" id="LBZA01000054">
    <property type="protein sequence ID" value="KKR61720.1"/>
    <property type="molecule type" value="Genomic_DNA"/>
</dbReference>
<dbReference type="PANTHER" id="PTHR21666:SF270">
    <property type="entry name" value="MUREIN HYDROLASE ACTIVATOR ENVC"/>
    <property type="match status" value="1"/>
</dbReference>
<dbReference type="CDD" id="cd12797">
    <property type="entry name" value="M23_peptidase"/>
    <property type="match status" value="1"/>
</dbReference>
<accession>A0A0G0UPW8</accession>
<evidence type="ECO:0000313" key="3">
    <source>
        <dbReference type="Proteomes" id="UP000034293"/>
    </source>
</evidence>
<dbReference type="Pfam" id="PF01551">
    <property type="entry name" value="Peptidase_M23"/>
    <property type="match status" value="1"/>
</dbReference>
<evidence type="ECO:0000313" key="2">
    <source>
        <dbReference type="EMBL" id="KKR61720.1"/>
    </source>
</evidence>
<keyword evidence="2" id="KW-0645">Protease</keyword>
<keyword evidence="2" id="KW-0378">Hydrolase</keyword>
<dbReference type="Gene3D" id="2.70.70.10">
    <property type="entry name" value="Glucose Permease (Domain IIA)"/>
    <property type="match status" value="1"/>
</dbReference>